<evidence type="ECO:0000256" key="1">
    <source>
        <dbReference type="ARBA" id="ARBA00004651"/>
    </source>
</evidence>
<dbReference type="SMART" id="SM00382">
    <property type="entry name" value="AAA"/>
    <property type="match status" value="1"/>
</dbReference>
<keyword evidence="5 7" id="KW-1133">Transmembrane helix</keyword>
<dbReference type="PANTHER" id="PTHR43394:SF1">
    <property type="entry name" value="ATP-BINDING CASSETTE SUB-FAMILY B MEMBER 10, MITOCHONDRIAL"/>
    <property type="match status" value="1"/>
</dbReference>
<feature type="domain" description="ABC transmembrane type-1" evidence="9">
    <location>
        <begin position="29"/>
        <end position="313"/>
    </location>
</feature>
<feature type="transmembrane region" description="Helical" evidence="7">
    <location>
        <begin position="168"/>
        <end position="187"/>
    </location>
</feature>
<sequence>MNNINNNKIFTCLKNSYSIIWNYDKKYILLNCFISIIQGIIPSILIIVMQKIINNLQKGLTFNIILEYVLLYIFISLLELFISNIFSLYKNIFGLKFSKYISIKMIEQTTELELMDFENKEVYDVISRANSQNGLSIISFISENINLFKGIITLISVSIIIIKFKWWLILLVLLPSFIECIVTIKINNLWYDIRVKRTIDERKSWYINFLFTTGNAFKEIKLFGLKQYFVNKFDKIQSGIISQDISMTKIEFIFSSILDIINSILLGLIYIYIVYQGYISRILIGDVTAYIDSIINIKSNIENIFSSIESIIEQSMYINFLFDFFDLKPNNRKGDLKISSINKIEFKNVSFSYNNGKNVINNINFTIKQGERVAFVGENGSGKTTIIKLILGLYGNYSGQIFINDIDLKKIDIKNYYNKVGCIFQDYVKYEASICENIAFGDIESINNREKIFKTLKTINFNKSICNSQNDLDTIIGNWFGDRQLSLGEWQKLAVGRAIFKDADVYILDEPDSSLDIHKQYELIDIYKNIMKNKIGIYVTHKVNYVQNLSTYIYVIENGTIKEKGTHKDLIENSTVYKNLFDKYKEYI</sequence>
<dbReference type="InterPro" id="IPR017871">
    <property type="entry name" value="ABC_transporter-like_CS"/>
</dbReference>
<dbReference type="PROSITE" id="PS50893">
    <property type="entry name" value="ABC_TRANSPORTER_2"/>
    <property type="match status" value="1"/>
</dbReference>
<dbReference type="PROSITE" id="PS50929">
    <property type="entry name" value="ABC_TM1F"/>
    <property type="match status" value="1"/>
</dbReference>
<dbReference type="PANTHER" id="PTHR43394">
    <property type="entry name" value="ATP-DEPENDENT PERMEASE MDL1, MITOCHONDRIAL"/>
    <property type="match status" value="1"/>
</dbReference>
<dbReference type="InterPro" id="IPR003439">
    <property type="entry name" value="ABC_transporter-like_ATP-bd"/>
</dbReference>
<reference evidence="10 11" key="1">
    <citation type="submission" date="2019-02" db="EMBL/GenBank/DDBJ databases">
        <title>Peptostreptococcaceae bacterium ZHW00191 nov., a new bacterium isolated from the human gut.</title>
        <authorList>
            <person name="Zhou H.-W."/>
            <person name="Chen X.-J."/>
        </authorList>
    </citation>
    <scope>NUCLEOTIDE SEQUENCE [LARGE SCALE GENOMIC DNA]</scope>
    <source>
        <strain evidence="10 11">ZHW00191</strain>
    </source>
</reference>
<proteinExistence type="predicted"/>
<feature type="transmembrane region" description="Helical" evidence="7">
    <location>
        <begin position="69"/>
        <end position="89"/>
    </location>
</feature>
<feature type="transmembrane region" description="Helical" evidence="7">
    <location>
        <begin position="145"/>
        <end position="162"/>
    </location>
</feature>
<dbReference type="GO" id="GO:0015421">
    <property type="term" value="F:ABC-type oligopeptide transporter activity"/>
    <property type="evidence" value="ECO:0007669"/>
    <property type="project" value="TreeGrafter"/>
</dbReference>
<comment type="caution">
    <text evidence="10">The sequence shown here is derived from an EMBL/GenBank/DDBJ whole genome shotgun (WGS) entry which is preliminary data.</text>
</comment>
<dbReference type="Pfam" id="PF00005">
    <property type="entry name" value="ABC_tran"/>
    <property type="match status" value="1"/>
</dbReference>
<evidence type="ECO:0000256" key="7">
    <source>
        <dbReference type="SAM" id="Phobius"/>
    </source>
</evidence>
<dbReference type="InterPro" id="IPR036640">
    <property type="entry name" value="ABC1_TM_sf"/>
</dbReference>
<evidence type="ECO:0000256" key="3">
    <source>
        <dbReference type="ARBA" id="ARBA00022741"/>
    </source>
</evidence>
<keyword evidence="4 10" id="KW-0067">ATP-binding</keyword>
<dbReference type="InterPro" id="IPR039421">
    <property type="entry name" value="Type_1_exporter"/>
</dbReference>
<name>A0A544QTM3_9FIRM</name>
<keyword evidence="11" id="KW-1185">Reference proteome</keyword>
<dbReference type="SUPFAM" id="SSF90123">
    <property type="entry name" value="ABC transporter transmembrane region"/>
    <property type="match status" value="1"/>
</dbReference>
<evidence type="ECO:0000313" key="11">
    <source>
        <dbReference type="Proteomes" id="UP000317863"/>
    </source>
</evidence>
<feature type="transmembrane region" description="Helical" evidence="7">
    <location>
        <begin position="252"/>
        <end position="275"/>
    </location>
</feature>
<dbReference type="Gene3D" id="1.20.1560.10">
    <property type="entry name" value="ABC transporter type 1, transmembrane domain"/>
    <property type="match status" value="1"/>
</dbReference>
<dbReference type="Proteomes" id="UP000317863">
    <property type="component" value="Unassembled WGS sequence"/>
</dbReference>
<evidence type="ECO:0000256" key="6">
    <source>
        <dbReference type="ARBA" id="ARBA00023136"/>
    </source>
</evidence>
<dbReference type="EMBL" id="SGJB01000017">
    <property type="protein sequence ID" value="TQQ84043.1"/>
    <property type="molecule type" value="Genomic_DNA"/>
</dbReference>
<evidence type="ECO:0000256" key="4">
    <source>
        <dbReference type="ARBA" id="ARBA00022840"/>
    </source>
</evidence>
<evidence type="ECO:0000256" key="2">
    <source>
        <dbReference type="ARBA" id="ARBA00022692"/>
    </source>
</evidence>
<comment type="subcellular location">
    <subcellularLocation>
        <location evidence="1">Cell membrane</location>
        <topology evidence="1">Multi-pass membrane protein</topology>
    </subcellularLocation>
</comment>
<dbReference type="Gene3D" id="3.40.50.300">
    <property type="entry name" value="P-loop containing nucleotide triphosphate hydrolases"/>
    <property type="match status" value="1"/>
</dbReference>
<keyword evidence="2 7" id="KW-0812">Transmembrane</keyword>
<dbReference type="InterPro" id="IPR003593">
    <property type="entry name" value="AAA+_ATPase"/>
</dbReference>
<accession>A0A544QTM3</accession>
<feature type="domain" description="ABC transporter" evidence="8">
    <location>
        <begin position="344"/>
        <end position="583"/>
    </location>
</feature>
<gene>
    <name evidence="10" type="ORF">EXD82_08555</name>
</gene>
<organism evidence="10 11">
    <name type="scientific">Peptacetobacter hominis</name>
    <dbReference type="NCBI Taxonomy" id="2743610"/>
    <lineage>
        <taxon>Bacteria</taxon>
        <taxon>Bacillati</taxon>
        <taxon>Bacillota</taxon>
        <taxon>Clostridia</taxon>
        <taxon>Peptostreptococcales</taxon>
        <taxon>Peptostreptococcaceae</taxon>
        <taxon>Peptacetobacter</taxon>
    </lineage>
</organism>
<dbReference type="PROSITE" id="PS00211">
    <property type="entry name" value="ABC_TRANSPORTER_1"/>
    <property type="match status" value="1"/>
</dbReference>
<dbReference type="Pfam" id="PF00664">
    <property type="entry name" value="ABC_membrane"/>
    <property type="match status" value="1"/>
</dbReference>
<dbReference type="InterPro" id="IPR027417">
    <property type="entry name" value="P-loop_NTPase"/>
</dbReference>
<feature type="transmembrane region" description="Helical" evidence="7">
    <location>
        <begin position="27"/>
        <end position="49"/>
    </location>
</feature>
<dbReference type="InterPro" id="IPR011527">
    <property type="entry name" value="ABC1_TM_dom"/>
</dbReference>
<evidence type="ECO:0000259" key="8">
    <source>
        <dbReference type="PROSITE" id="PS50893"/>
    </source>
</evidence>
<dbReference type="OrthoDB" id="1699242at2"/>
<evidence type="ECO:0000256" key="5">
    <source>
        <dbReference type="ARBA" id="ARBA00022989"/>
    </source>
</evidence>
<protein>
    <submittedName>
        <fullName evidence="10">ABC transporter ATP-binding protein</fullName>
    </submittedName>
</protein>
<evidence type="ECO:0000313" key="10">
    <source>
        <dbReference type="EMBL" id="TQQ84043.1"/>
    </source>
</evidence>
<dbReference type="GO" id="GO:0016887">
    <property type="term" value="F:ATP hydrolysis activity"/>
    <property type="evidence" value="ECO:0007669"/>
    <property type="project" value="InterPro"/>
</dbReference>
<dbReference type="SUPFAM" id="SSF52540">
    <property type="entry name" value="P-loop containing nucleoside triphosphate hydrolases"/>
    <property type="match status" value="1"/>
</dbReference>
<dbReference type="GO" id="GO:0005524">
    <property type="term" value="F:ATP binding"/>
    <property type="evidence" value="ECO:0007669"/>
    <property type="project" value="UniProtKB-KW"/>
</dbReference>
<keyword evidence="6 7" id="KW-0472">Membrane</keyword>
<evidence type="ECO:0000259" key="9">
    <source>
        <dbReference type="PROSITE" id="PS50929"/>
    </source>
</evidence>
<dbReference type="AlphaFoldDB" id="A0A544QTM3"/>
<dbReference type="RefSeq" id="WP_142536497.1">
    <property type="nucleotide sequence ID" value="NZ_SGJB01000017.1"/>
</dbReference>
<keyword evidence="3" id="KW-0547">Nucleotide-binding</keyword>
<dbReference type="GO" id="GO:0005886">
    <property type="term" value="C:plasma membrane"/>
    <property type="evidence" value="ECO:0007669"/>
    <property type="project" value="UniProtKB-SubCell"/>
</dbReference>